<evidence type="ECO:0000256" key="4">
    <source>
        <dbReference type="ARBA" id="ARBA00022980"/>
    </source>
</evidence>
<comment type="caution">
    <text evidence="8">The sequence shown here is derived from an EMBL/GenBank/DDBJ whole genome shotgun (WGS) entry which is preliminary data.</text>
</comment>
<evidence type="ECO:0000256" key="2">
    <source>
        <dbReference type="ARBA" id="ARBA00009863"/>
    </source>
</evidence>
<keyword evidence="9" id="KW-1185">Reference proteome</keyword>
<evidence type="ECO:0000256" key="3">
    <source>
        <dbReference type="ARBA" id="ARBA00022946"/>
    </source>
</evidence>
<dbReference type="Proteomes" id="UP001159042">
    <property type="component" value="Unassembled WGS sequence"/>
</dbReference>
<dbReference type="GO" id="GO:0005763">
    <property type="term" value="C:mitochondrial small ribosomal subunit"/>
    <property type="evidence" value="ECO:0007669"/>
    <property type="project" value="TreeGrafter"/>
</dbReference>
<evidence type="ECO:0000256" key="5">
    <source>
        <dbReference type="ARBA" id="ARBA00023128"/>
    </source>
</evidence>
<dbReference type="GO" id="GO:0006915">
    <property type="term" value="P:apoptotic process"/>
    <property type="evidence" value="ECO:0007669"/>
    <property type="project" value="InterPro"/>
</dbReference>
<evidence type="ECO:0000256" key="6">
    <source>
        <dbReference type="ARBA" id="ARBA00023274"/>
    </source>
</evidence>
<keyword evidence="6" id="KW-0687">Ribonucleoprotein</keyword>
<accession>A0AAV8W1K3</accession>
<dbReference type="GO" id="GO:0003735">
    <property type="term" value="F:structural constituent of ribosome"/>
    <property type="evidence" value="ECO:0007669"/>
    <property type="project" value="TreeGrafter"/>
</dbReference>
<protein>
    <recommendedName>
        <fullName evidence="7">Small ribosomal subunit protein mS29</fullName>
    </recommendedName>
</protein>
<dbReference type="InterPro" id="IPR008092">
    <property type="entry name" value="Ribosomal_mS29_met"/>
</dbReference>
<name>A0AAV8W1K3_9CUCU</name>
<dbReference type="InterPro" id="IPR019368">
    <property type="entry name" value="Ribosomal_mS29"/>
</dbReference>
<keyword evidence="4" id="KW-0689">Ribosomal protein</keyword>
<dbReference type="EMBL" id="JANEYG010000016">
    <property type="protein sequence ID" value="KAJ8919940.1"/>
    <property type="molecule type" value="Genomic_DNA"/>
</dbReference>
<dbReference type="PANTHER" id="PTHR12810:SF0">
    <property type="entry name" value="SMALL RIBOSOMAL SUBUNIT PROTEIN MS29"/>
    <property type="match status" value="1"/>
</dbReference>
<evidence type="ECO:0000313" key="8">
    <source>
        <dbReference type="EMBL" id="KAJ8919940.1"/>
    </source>
</evidence>
<keyword evidence="3" id="KW-0809">Transit peptide</keyword>
<evidence type="ECO:0000256" key="1">
    <source>
        <dbReference type="ARBA" id="ARBA00004173"/>
    </source>
</evidence>
<evidence type="ECO:0000313" key="9">
    <source>
        <dbReference type="Proteomes" id="UP001159042"/>
    </source>
</evidence>
<comment type="similarity">
    <text evidence="2">Belongs to the mitochondrion-specific ribosomal protein mS29 family.</text>
</comment>
<gene>
    <name evidence="8" type="ORF">NQ315_006469</name>
</gene>
<proteinExistence type="inferred from homology"/>
<sequence>MGVCRTLVAIDGFNAFFYPHTRVFKEKKEVVPPNKVTLTEGFLNVTKFDWCNSVVVLTVDEIAIAEKDHISHLPRYLLGKEGFEHLDPFVPIAVPEYSPKELLSCMNYYRDRKWVQPIEGLDDEMSFVSGNNPYKLMNLCAPL</sequence>
<comment type="subcellular location">
    <subcellularLocation>
        <location evidence="1">Mitochondrion</location>
    </subcellularLocation>
</comment>
<dbReference type="AlphaFoldDB" id="A0AAV8W1K3"/>
<dbReference type="PANTHER" id="PTHR12810">
    <property type="entry name" value="MITOCHONDRIAL 28S RIBOSOMAL PROTEIN S29"/>
    <property type="match status" value="1"/>
</dbReference>
<organism evidence="8 9">
    <name type="scientific">Exocentrus adspersus</name>
    <dbReference type="NCBI Taxonomy" id="1586481"/>
    <lineage>
        <taxon>Eukaryota</taxon>
        <taxon>Metazoa</taxon>
        <taxon>Ecdysozoa</taxon>
        <taxon>Arthropoda</taxon>
        <taxon>Hexapoda</taxon>
        <taxon>Insecta</taxon>
        <taxon>Pterygota</taxon>
        <taxon>Neoptera</taxon>
        <taxon>Endopterygota</taxon>
        <taxon>Coleoptera</taxon>
        <taxon>Polyphaga</taxon>
        <taxon>Cucujiformia</taxon>
        <taxon>Chrysomeloidea</taxon>
        <taxon>Cerambycidae</taxon>
        <taxon>Lamiinae</taxon>
        <taxon>Acanthocinini</taxon>
        <taxon>Exocentrus</taxon>
    </lineage>
</organism>
<dbReference type="PRINTS" id="PR01716">
    <property type="entry name" value="DEATHASSOCP3"/>
</dbReference>
<evidence type="ECO:0000256" key="7">
    <source>
        <dbReference type="ARBA" id="ARBA00035140"/>
    </source>
</evidence>
<keyword evidence="5" id="KW-0496">Mitochondrion</keyword>
<dbReference type="Pfam" id="PF10236">
    <property type="entry name" value="DAP3"/>
    <property type="match status" value="1"/>
</dbReference>
<reference evidence="8 9" key="1">
    <citation type="journal article" date="2023" name="Insect Mol. Biol.">
        <title>Genome sequencing provides insights into the evolution of gene families encoding plant cell wall-degrading enzymes in longhorned beetles.</title>
        <authorList>
            <person name="Shin N.R."/>
            <person name="Okamura Y."/>
            <person name="Kirsch R."/>
            <person name="Pauchet Y."/>
        </authorList>
    </citation>
    <scope>NUCLEOTIDE SEQUENCE [LARGE SCALE GENOMIC DNA]</scope>
    <source>
        <strain evidence="8">EAD_L_NR</strain>
    </source>
</reference>